<dbReference type="GO" id="GO:0003924">
    <property type="term" value="F:GTPase activity"/>
    <property type="evidence" value="ECO:0007669"/>
    <property type="project" value="InterPro"/>
</dbReference>
<dbReference type="NCBIfam" id="TIGR00231">
    <property type="entry name" value="small_GTP"/>
    <property type="match status" value="1"/>
</dbReference>
<evidence type="ECO:0000256" key="2">
    <source>
        <dbReference type="ARBA" id="ARBA00023134"/>
    </source>
</evidence>
<organism evidence="3 4">
    <name type="scientific">Oceanispirochaeta crateris</name>
    <dbReference type="NCBI Taxonomy" id="2518645"/>
    <lineage>
        <taxon>Bacteria</taxon>
        <taxon>Pseudomonadati</taxon>
        <taxon>Spirochaetota</taxon>
        <taxon>Spirochaetia</taxon>
        <taxon>Spirochaetales</taxon>
        <taxon>Spirochaetaceae</taxon>
        <taxon>Oceanispirochaeta</taxon>
    </lineage>
</organism>
<proteinExistence type="predicted"/>
<dbReference type="Gene3D" id="3.40.50.300">
    <property type="entry name" value="P-loop containing nucleotide triphosphate hydrolases"/>
    <property type="match status" value="1"/>
</dbReference>
<evidence type="ECO:0000313" key="3">
    <source>
        <dbReference type="EMBL" id="QEN08490.1"/>
    </source>
</evidence>
<keyword evidence="4" id="KW-1185">Reference proteome</keyword>
<reference evidence="3 4" key="1">
    <citation type="submission" date="2019-02" db="EMBL/GenBank/DDBJ databases">
        <title>Complete Genome Sequence and Methylome Analysis of free living Spirochaetas.</title>
        <authorList>
            <person name="Fomenkov A."/>
            <person name="Dubinina G."/>
            <person name="Leshcheva N."/>
            <person name="Mikheeva N."/>
            <person name="Grabovich M."/>
            <person name="Vincze T."/>
            <person name="Roberts R.J."/>
        </authorList>
    </citation>
    <scope>NUCLEOTIDE SEQUENCE [LARGE SCALE GENOMIC DNA]</scope>
    <source>
        <strain evidence="3 4">K2</strain>
    </source>
</reference>
<dbReference type="PRINTS" id="PR00449">
    <property type="entry name" value="RASTRNSFRMNG"/>
</dbReference>
<accession>A0A5C1QND4</accession>
<dbReference type="SMART" id="SM00175">
    <property type="entry name" value="RAB"/>
    <property type="match status" value="1"/>
</dbReference>
<dbReference type="InterPro" id="IPR050227">
    <property type="entry name" value="Rab"/>
</dbReference>
<name>A0A5C1QND4_9SPIO</name>
<dbReference type="SMART" id="SM00173">
    <property type="entry name" value="RAS"/>
    <property type="match status" value="1"/>
</dbReference>
<dbReference type="Proteomes" id="UP000324209">
    <property type="component" value="Chromosome"/>
</dbReference>
<dbReference type="PANTHER" id="PTHR47977">
    <property type="entry name" value="RAS-RELATED PROTEIN RAB"/>
    <property type="match status" value="1"/>
</dbReference>
<dbReference type="InterPro" id="IPR027417">
    <property type="entry name" value="P-loop_NTPase"/>
</dbReference>
<dbReference type="GO" id="GO:0005525">
    <property type="term" value="F:GTP binding"/>
    <property type="evidence" value="ECO:0007669"/>
    <property type="project" value="UniProtKB-KW"/>
</dbReference>
<dbReference type="InterPro" id="IPR001806">
    <property type="entry name" value="Small_GTPase"/>
</dbReference>
<keyword evidence="2" id="KW-0342">GTP-binding</keyword>
<evidence type="ECO:0000256" key="1">
    <source>
        <dbReference type="ARBA" id="ARBA00022741"/>
    </source>
</evidence>
<dbReference type="FunFam" id="3.40.50.300:FF:001447">
    <property type="entry name" value="Ras-related protein Rab-1B"/>
    <property type="match status" value="1"/>
</dbReference>
<dbReference type="Pfam" id="PF00071">
    <property type="entry name" value="Ras"/>
    <property type="match status" value="1"/>
</dbReference>
<dbReference type="PROSITE" id="PS51419">
    <property type="entry name" value="RAB"/>
    <property type="match status" value="1"/>
</dbReference>
<dbReference type="EMBL" id="CP036150">
    <property type="protein sequence ID" value="QEN08490.1"/>
    <property type="molecule type" value="Genomic_DNA"/>
</dbReference>
<sequence length="169" mass="18674">MGPLLKKKICLLGSFGVGKTSLIRQYVSHVYSEEYISTIGVHISKKELILPSGTELSLLIWDLEGQDEIHDFSKNYLKGMSAYFLVADGTRAETLMTAQNLYQSLAGEYSDIPSILILNKNDLSEKWQLDESQYSDFIQDGIEVIQTSAKTGDGVEAGFLSLAEKVTGL</sequence>
<dbReference type="InterPro" id="IPR005225">
    <property type="entry name" value="Small_GTP-bd"/>
</dbReference>
<evidence type="ECO:0000313" key="4">
    <source>
        <dbReference type="Proteomes" id="UP000324209"/>
    </source>
</evidence>
<dbReference type="KEGG" id="ock:EXM22_11010"/>
<dbReference type="SUPFAM" id="SSF52540">
    <property type="entry name" value="P-loop containing nucleoside triphosphate hydrolases"/>
    <property type="match status" value="1"/>
</dbReference>
<keyword evidence="1" id="KW-0547">Nucleotide-binding</keyword>
<gene>
    <name evidence="3" type="ORF">EXM22_11010</name>
</gene>
<dbReference type="CDD" id="cd00154">
    <property type="entry name" value="Rab"/>
    <property type="match status" value="1"/>
</dbReference>
<dbReference type="OrthoDB" id="7957980at2"/>
<dbReference type="AlphaFoldDB" id="A0A5C1QND4"/>
<protein>
    <submittedName>
        <fullName evidence="3">GTP-binding protein</fullName>
    </submittedName>
</protein>